<accession>A0A7W3T744</accession>
<evidence type="ECO:0000256" key="2">
    <source>
        <dbReference type="ARBA" id="ARBA00022679"/>
    </source>
</evidence>
<evidence type="ECO:0000256" key="3">
    <source>
        <dbReference type="ARBA" id="ARBA00022747"/>
    </source>
</evidence>
<dbReference type="SUPFAM" id="SSF53335">
    <property type="entry name" value="S-adenosyl-L-methionine-dependent methyltransferases"/>
    <property type="match status" value="1"/>
</dbReference>
<dbReference type="GO" id="GO:0008168">
    <property type="term" value="F:methyltransferase activity"/>
    <property type="evidence" value="ECO:0007669"/>
    <property type="project" value="UniProtKB-KW"/>
</dbReference>
<dbReference type="GO" id="GO:0032259">
    <property type="term" value="P:methylation"/>
    <property type="evidence" value="ECO:0007669"/>
    <property type="project" value="UniProtKB-KW"/>
</dbReference>
<protein>
    <submittedName>
        <fullName evidence="4">DNA cytosine methyltransferase</fullName>
    </submittedName>
</protein>
<evidence type="ECO:0000256" key="1">
    <source>
        <dbReference type="ARBA" id="ARBA00022603"/>
    </source>
</evidence>
<dbReference type="Proteomes" id="UP000530234">
    <property type="component" value="Unassembled WGS sequence"/>
</dbReference>
<reference evidence="5" key="1">
    <citation type="submission" date="2019-10" db="EMBL/GenBank/DDBJ databases">
        <title>Streptomyces sp. nov., a novel actinobacterium isolated from alkaline environment.</title>
        <authorList>
            <person name="Golinska P."/>
        </authorList>
    </citation>
    <scope>NUCLEOTIDE SEQUENCE [LARGE SCALE GENOMIC DNA]</scope>
    <source>
        <strain evidence="5">DSM 42108</strain>
    </source>
</reference>
<dbReference type="Pfam" id="PF00145">
    <property type="entry name" value="DNA_methylase"/>
    <property type="match status" value="1"/>
</dbReference>
<sequence length="251" mass="28685">MLPRLTDSDITVTDGFCGGGGSSVGARLAGARVRLALNHWPLAVDVHNENHPDTDHDCADISQVDPRRYPTTTIAWWSPSCTHHTNARGRRRHIDATPDLFGETLPDEAADRSRATMWDVVRFTEHHRYRTVIVENVIEAREWILWPAWLTAMTALGYRHRTVYLNSMHATAAGPGAPQSRDRLYIVFWRNADPAPDLDTWTRPTAHCTACGRTARAAQAWKTHRTHGRYRWQYTWRCPTPRCHREVHPTV</sequence>
<dbReference type="AlphaFoldDB" id="A0A7W3T744"/>
<comment type="caution">
    <text evidence="4">The sequence shown here is derived from an EMBL/GenBank/DDBJ whole genome shotgun (WGS) entry which is preliminary data.</text>
</comment>
<keyword evidence="2 4" id="KW-0808">Transferase</keyword>
<dbReference type="InterPro" id="IPR001525">
    <property type="entry name" value="C5_MeTfrase"/>
</dbReference>
<evidence type="ECO:0000313" key="5">
    <source>
        <dbReference type="Proteomes" id="UP000530234"/>
    </source>
</evidence>
<proteinExistence type="predicted"/>
<keyword evidence="5" id="KW-1185">Reference proteome</keyword>
<dbReference type="GO" id="GO:0009307">
    <property type="term" value="P:DNA restriction-modification system"/>
    <property type="evidence" value="ECO:0007669"/>
    <property type="project" value="UniProtKB-KW"/>
</dbReference>
<organism evidence="4 5">
    <name type="scientific">Streptomyces calidiresistens</name>
    <dbReference type="NCBI Taxonomy" id="1485586"/>
    <lineage>
        <taxon>Bacteria</taxon>
        <taxon>Bacillati</taxon>
        <taxon>Actinomycetota</taxon>
        <taxon>Actinomycetes</taxon>
        <taxon>Kitasatosporales</taxon>
        <taxon>Streptomycetaceae</taxon>
        <taxon>Streptomyces</taxon>
    </lineage>
</organism>
<dbReference type="InterPro" id="IPR029063">
    <property type="entry name" value="SAM-dependent_MTases_sf"/>
</dbReference>
<dbReference type="EMBL" id="VKHS01000723">
    <property type="protein sequence ID" value="MBB0232018.1"/>
    <property type="molecule type" value="Genomic_DNA"/>
</dbReference>
<dbReference type="RefSeq" id="WP_182666571.1">
    <property type="nucleotide sequence ID" value="NZ_VKHS01000723.1"/>
</dbReference>
<feature type="non-terminal residue" evidence="4">
    <location>
        <position position="251"/>
    </location>
</feature>
<name>A0A7W3T744_9ACTN</name>
<gene>
    <name evidence="4" type="ORF">FOE67_21595</name>
</gene>
<keyword evidence="3" id="KW-0680">Restriction system</keyword>
<evidence type="ECO:0000313" key="4">
    <source>
        <dbReference type="EMBL" id="MBB0232018.1"/>
    </source>
</evidence>
<keyword evidence="1 4" id="KW-0489">Methyltransferase</keyword>
<dbReference type="Gene3D" id="3.40.50.150">
    <property type="entry name" value="Vaccinia Virus protein VP39"/>
    <property type="match status" value="1"/>
</dbReference>